<name>A0ABV6P6J3_9ACTN</name>
<dbReference type="Gene3D" id="3.30.750.24">
    <property type="entry name" value="STAS domain"/>
    <property type="match status" value="1"/>
</dbReference>
<dbReference type="EMBL" id="JBHLUE010000034">
    <property type="protein sequence ID" value="MFC0568324.1"/>
    <property type="molecule type" value="Genomic_DNA"/>
</dbReference>
<gene>
    <name evidence="2" type="ORF">ACFFHU_29820</name>
</gene>
<keyword evidence="3" id="KW-1185">Reference proteome</keyword>
<evidence type="ECO:0000259" key="1">
    <source>
        <dbReference type="PROSITE" id="PS50801"/>
    </source>
</evidence>
<sequence length="140" mass="14782">MSIQRLPVRRARPCALPVQCADLYESIMSLNLTAADSETVLTVSGEVDMSNAHLIGELAESALGNRPIRLVLDLSGVTFFGAHGISALLRIHAAVVLAGGRCTLRQPSTFVHYLLAVTGADRDLVLEPAAPPRPEPTSGG</sequence>
<protein>
    <submittedName>
        <fullName evidence="2">STAS domain-containing protein</fullName>
    </submittedName>
</protein>
<organism evidence="2 3">
    <name type="scientific">Plantactinospora siamensis</name>
    <dbReference type="NCBI Taxonomy" id="555372"/>
    <lineage>
        <taxon>Bacteria</taxon>
        <taxon>Bacillati</taxon>
        <taxon>Actinomycetota</taxon>
        <taxon>Actinomycetes</taxon>
        <taxon>Micromonosporales</taxon>
        <taxon>Micromonosporaceae</taxon>
        <taxon>Plantactinospora</taxon>
    </lineage>
</organism>
<dbReference type="InterPro" id="IPR002645">
    <property type="entry name" value="STAS_dom"/>
</dbReference>
<dbReference type="Proteomes" id="UP001589894">
    <property type="component" value="Unassembled WGS sequence"/>
</dbReference>
<dbReference type="PANTHER" id="PTHR33495">
    <property type="entry name" value="ANTI-SIGMA FACTOR ANTAGONIST TM_1081-RELATED-RELATED"/>
    <property type="match status" value="1"/>
</dbReference>
<dbReference type="InterPro" id="IPR036513">
    <property type="entry name" value="STAS_dom_sf"/>
</dbReference>
<dbReference type="CDD" id="cd07043">
    <property type="entry name" value="STAS_anti-anti-sigma_factors"/>
    <property type="match status" value="1"/>
</dbReference>
<dbReference type="Pfam" id="PF01740">
    <property type="entry name" value="STAS"/>
    <property type="match status" value="1"/>
</dbReference>
<proteinExistence type="predicted"/>
<dbReference type="SUPFAM" id="SSF52091">
    <property type="entry name" value="SpoIIaa-like"/>
    <property type="match status" value="1"/>
</dbReference>
<dbReference type="PROSITE" id="PS50801">
    <property type="entry name" value="STAS"/>
    <property type="match status" value="1"/>
</dbReference>
<dbReference type="RefSeq" id="WP_377343808.1">
    <property type="nucleotide sequence ID" value="NZ_JBHLUE010000034.1"/>
</dbReference>
<dbReference type="PANTHER" id="PTHR33495:SF2">
    <property type="entry name" value="ANTI-SIGMA FACTOR ANTAGONIST TM_1081-RELATED"/>
    <property type="match status" value="1"/>
</dbReference>
<feature type="domain" description="STAS" evidence="1">
    <location>
        <begin position="28"/>
        <end position="119"/>
    </location>
</feature>
<accession>A0ABV6P6J3</accession>
<evidence type="ECO:0000313" key="2">
    <source>
        <dbReference type="EMBL" id="MFC0568324.1"/>
    </source>
</evidence>
<comment type="caution">
    <text evidence="2">The sequence shown here is derived from an EMBL/GenBank/DDBJ whole genome shotgun (WGS) entry which is preliminary data.</text>
</comment>
<evidence type="ECO:0000313" key="3">
    <source>
        <dbReference type="Proteomes" id="UP001589894"/>
    </source>
</evidence>
<reference evidence="2 3" key="1">
    <citation type="submission" date="2024-09" db="EMBL/GenBank/DDBJ databases">
        <authorList>
            <person name="Sun Q."/>
            <person name="Mori K."/>
        </authorList>
    </citation>
    <scope>NUCLEOTIDE SEQUENCE [LARGE SCALE GENOMIC DNA]</scope>
    <source>
        <strain evidence="2 3">TBRC 2205</strain>
    </source>
</reference>